<dbReference type="PANTHER" id="PTHR28092">
    <property type="entry name" value="FACTOR-INDUCED GENE 1 PROTEIN"/>
    <property type="match status" value="1"/>
</dbReference>
<protein>
    <submittedName>
        <fullName evidence="2">Ca2+ regulator and membrane fusion protein Fig1-domain-containing protein</fullName>
    </submittedName>
</protein>
<dbReference type="Proteomes" id="UP001174936">
    <property type="component" value="Unassembled WGS sequence"/>
</dbReference>
<keyword evidence="3" id="KW-1185">Reference proteome</keyword>
<sequence length="260" mass="27617">MVLFKLAKMFVKPTSTIRLAPYVLIIPIVLFISLSLSGCLSTSPAIPEIYLVSLESAKNTSTPVEVRVGYFGICGDDGTTVRCQSARNTAVEPLTNALFPSFAANGTNKAANATAAPPSELRDLVATAIQIEDKIFGWTLVAAGITFFVGLVCLFIHKRHNAKPETSKPFFRAIARRGTYGSLCLSTGLIFASALATLEAATALEAASRATSSAAILMHAGRTIQVLQWMAFGFSLLFNLAVPILVSAGVVQTLKDMTQA</sequence>
<reference evidence="2" key="1">
    <citation type="submission" date="2023-06" db="EMBL/GenBank/DDBJ databases">
        <title>Genome-scale phylogeny and comparative genomics of the fungal order Sordariales.</title>
        <authorList>
            <consortium name="Lawrence Berkeley National Laboratory"/>
            <person name="Hensen N."/>
            <person name="Bonometti L."/>
            <person name="Westerberg I."/>
            <person name="Brannstrom I.O."/>
            <person name="Guillou S."/>
            <person name="Cros-Aarteil S."/>
            <person name="Calhoun S."/>
            <person name="Haridas S."/>
            <person name="Kuo A."/>
            <person name="Mondo S."/>
            <person name="Pangilinan J."/>
            <person name="Riley R."/>
            <person name="Labutti K."/>
            <person name="Andreopoulos B."/>
            <person name="Lipzen A."/>
            <person name="Chen C."/>
            <person name="Yanf M."/>
            <person name="Daum C."/>
            <person name="Ng V."/>
            <person name="Clum A."/>
            <person name="Steindorff A."/>
            <person name="Ohm R."/>
            <person name="Martin F."/>
            <person name="Silar P."/>
            <person name="Natvig D."/>
            <person name="Lalanne C."/>
            <person name="Gautier V."/>
            <person name="Ament-Velasquez S.L."/>
            <person name="Kruys A."/>
            <person name="Hutchinson M.I."/>
            <person name="Powell A.J."/>
            <person name="Barry K."/>
            <person name="Miller A.N."/>
            <person name="Grigoriev I.V."/>
            <person name="Debuchy R."/>
            <person name="Gladieux P."/>
            <person name="Thoren M.H."/>
            <person name="Johannesson H."/>
        </authorList>
    </citation>
    <scope>NUCLEOTIDE SEQUENCE</scope>
    <source>
        <strain evidence="2">SMH2532-1</strain>
    </source>
</reference>
<keyword evidence="1" id="KW-0812">Transmembrane</keyword>
<accession>A0AA39YGX4</accession>
<dbReference type="InterPro" id="IPR033481">
    <property type="entry name" value="Dni1/Fig1"/>
</dbReference>
<feature type="transmembrane region" description="Helical" evidence="1">
    <location>
        <begin position="21"/>
        <end position="46"/>
    </location>
</feature>
<dbReference type="EMBL" id="JAULSV010000002">
    <property type="protein sequence ID" value="KAK0652438.1"/>
    <property type="molecule type" value="Genomic_DNA"/>
</dbReference>
<dbReference type="GO" id="GO:0016020">
    <property type="term" value="C:membrane"/>
    <property type="evidence" value="ECO:0007669"/>
    <property type="project" value="InterPro"/>
</dbReference>
<evidence type="ECO:0000313" key="2">
    <source>
        <dbReference type="EMBL" id="KAK0652438.1"/>
    </source>
</evidence>
<dbReference type="GO" id="GO:0000747">
    <property type="term" value="P:conjugation with cellular fusion"/>
    <property type="evidence" value="ECO:0007669"/>
    <property type="project" value="TreeGrafter"/>
</dbReference>
<dbReference type="Pfam" id="PF12351">
    <property type="entry name" value="Fig1"/>
    <property type="match status" value="1"/>
</dbReference>
<feature type="transmembrane region" description="Helical" evidence="1">
    <location>
        <begin position="226"/>
        <end position="251"/>
    </location>
</feature>
<dbReference type="PANTHER" id="PTHR28092:SF1">
    <property type="entry name" value="FACTOR-INDUCED GENE 1 PROTEIN"/>
    <property type="match status" value="1"/>
</dbReference>
<organism evidence="2 3">
    <name type="scientific">Cercophora newfieldiana</name>
    <dbReference type="NCBI Taxonomy" id="92897"/>
    <lineage>
        <taxon>Eukaryota</taxon>
        <taxon>Fungi</taxon>
        <taxon>Dikarya</taxon>
        <taxon>Ascomycota</taxon>
        <taxon>Pezizomycotina</taxon>
        <taxon>Sordariomycetes</taxon>
        <taxon>Sordariomycetidae</taxon>
        <taxon>Sordariales</taxon>
        <taxon>Lasiosphaeriaceae</taxon>
        <taxon>Cercophora</taxon>
    </lineage>
</organism>
<proteinExistence type="predicted"/>
<gene>
    <name evidence="2" type="ORF">B0T16DRAFT_101729</name>
</gene>
<name>A0AA39YGX4_9PEZI</name>
<dbReference type="AlphaFoldDB" id="A0AA39YGX4"/>
<evidence type="ECO:0000256" key="1">
    <source>
        <dbReference type="SAM" id="Phobius"/>
    </source>
</evidence>
<evidence type="ECO:0000313" key="3">
    <source>
        <dbReference type="Proteomes" id="UP001174936"/>
    </source>
</evidence>
<keyword evidence="1" id="KW-0472">Membrane</keyword>
<feature type="transmembrane region" description="Helical" evidence="1">
    <location>
        <begin position="135"/>
        <end position="157"/>
    </location>
</feature>
<feature type="transmembrane region" description="Helical" evidence="1">
    <location>
        <begin position="178"/>
        <end position="198"/>
    </location>
</feature>
<keyword evidence="1" id="KW-1133">Transmembrane helix</keyword>
<comment type="caution">
    <text evidence="2">The sequence shown here is derived from an EMBL/GenBank/DDBJ whole genome shotgun (WGS) entry which is preliminary data.</text>
</comment>
<dbReference type="GO" id="GO:0043332">
    <property type="term" value="C:mating projection tip"/>
    <property type="evidence" value="ECO:0007669"/>
    <property type="project" value="TreeGrafter"/>
</dbReference>